<name>A0A8S3Q7R2_MYTED</name>
<proteinExistence type="inferred from homology"/>
<evidence type="ECO:0000313" key="3">
    <source>
        <dbReference type="EMBL" id="CAG2191507.1"/>
    </source>
</evidence>
<dbReference type="AlphaFoldDB" id="A0A8S3Q7R2"/>
<keyword evidence="4" id="KW-1185">Reference proteome</keyword>
<dbReference type="PANTHER" id="PTHR10907:SF47">
    <property type="entry name" value="REGUCALCIN"/>
    <property type="match status" value="1"/>
</dbReference>
<dbReference type="Pfam" id="PF08450">
    <property type="entry name" value="SGL"/>
    <property type="match status" value="1"/>
</dbReference>
<evidence type="ECO:0000313" key="4">
    <source>
        <dbReference type="Proteomes" id="UP000683360"/>
    </source>
</evidence>
<dbReference type="EC" id="3.1.1.17" evidence="3"/>
<organism evidence="3 4">
    <name type="scientific">Mytilus edulis</name>
    <name type="common">Blue mussel</name>
    <dbReference type="NCBI Taxonomy" id="6550"/>
    <lineage>
        <taxon>Eukaryota</taxon>
        <taxon>Metazoa</taxon>
        <taxon>Spiralia</taxon>
        <taxon>Lophotrochozoa</taxon>
        <taxon>Mollusca</taxon>
        <taxon>Bivalvia</taxon>
        <taxon>Autobranchia</taxon>
        <taxon>Pteriomorphia</taxon>
        <taxon>Mytilida</taxon>
        <taxon>Mytiloidea</taxon>
        <taxon>Mytilidae</taxon>
        <taxon>Mytilinae</taxon>
        <taxon>Mytilus</taxon>
    </lineage>
</organism>
<protein>
    <submittedName>
        <fullName evidence="3">E3.1.1.17</fullName>
        <ecNumber evidence="3">3.1.1.17</ecNumber>
    </submittedName>
</protein>
<feature type="domain" description="SMP-30/Gluconolactonase/LRE-like region" evidence="2">
    <location>
        <begin position="53"/>
        <end position="212"/>
    </location>
</feature>
<dbReference type="Proteomes" id="UP000683360">
    <property type="component" value="Unassembled WGS sequence"/>
</dbReference>
<sequence length="250" mass="27904">MSVEVLLKNVFTGTGEGPHWDEDTQTLFFIDNLGQKVFSWNYRTKEVQMIQLGTMGADRLPEMPEKEQGSLYCLYTDGTVKKHKEKVTISNGLAWSSDNKRMYYIDSIPGKVYGMDYDIETGTFIVKITHISFFYIANEQVIVDFKAIGTLGLPDGMTIDTEDKIWVACYDGAKVVRFDPDTGKQLQCIDFPAKRITSCCFGGPNYDELFVTCGCSGAPEQELKDLPLSGSLFRVTGLGVKGSKPNIYEG</sequence>
<dbReference type="SUPFAM" id="SSF63829">
    <property type="entry name" value="Calcium-dependent phosphotriesterase"/>
    <property type="match status" value="1"/>
</dbReference>
<dbReference type="GO" id="GO:0019853">
    <property type="term" value="P:L-ascorbic acid biosynthetic process"/>
    <property type="evidence" value="ECO:0007669"/>
    <property type="project" value="TreeGrafter"/>
</dbReference>
<dbReference type="GO" id="GO:0004341">
    <property type="term" value="F:gluconolactonase activity"/>
    <property type="evidence" value="ECO:0007669"/>
    <property type="project" value="UniProtKB-EC"/>
</dbReference>
<dbReference type="EMBL" id="CAJPWZ010000365">
    <property type="protein sequence ID" value="CAG2191507.1"/>
    <property type="molecule type" value="Genomic_DNA"/>
</dbReference>
<reference evidence="3" key="1">
    <citation type="submission" date="2021-03" db="EMBL/GenBank/DDBJ databases">
        <authorList>
            <person name="Bekaert M."/>
        </authorList>
    </citation>
    <scope>NUCLEOTIDE SEQUENCE</scope>
</reference>
<dbReference type="GO" id="GO:0005509">
    <property type="term" value="F:calcium ion binding"/>
    <property type="evidence" value="ECO:0007669"/>
    <property type="project" value="TreeGrafter"/>
</dbReference>
<comment type="similarity">
    <text evidence="1">Belongs to the SMP-30/CGR1 family.</text>
</comment>
<dbReference type="InterPro" id="IPR011042">
    <property type="entry name" value="6-blade_b-propeller_TolB-like"/>
</dbReference>
<accession>A0A8S3Q7R2</accession>
<evidence type="ECO:0000256" key="1">
    <source>
        <dbReference type="ARBA" id="ARBA00008853"/>
    </source>
</evidence>
<gene>
    <name evidence="3" type="ORF">MEDL_6752</name>
</gene>
<keyword evidence="3" id="KW-0378">Hydrolase</keyword>
<dbReference type="PANTHER" id="PTHR10907">
    <property type="entry name" value="REGUCALCIN"/>
    <property type="match status" value="1"/>
</dbReference>
<dbReference type="Gene3D" id="2.120.10.30">
    <property type="entry name" value="TolB, C-terminal domain"/>
    <property type="match status" value="2"/>
</dbReference>
<dbReference type="InterPro" id="IPR013658">
    <property type="entry name" value="SGL"/>
</dbReference>
<comment type="caution">
    <text evidence="3">The sequence shown here is derived from an EMBL/GenBank/DDBJ whole genome shotgun (WGS) entry which is preliminary data.</text>
</comment>
<dbReference type="OrthoDB" id="423498at2759"/>
<evidence type="ECO:0000259" key="2">
    <source>
        <dbReference type="Pfam" id="PF08450"/>
    </source>
</evidence>